<keyword evidence="5" id="KW-0378">Hydrolase</keyword>
<feature type="domain" description="Type I restriction modification DNA specificity" evidence="4">
    <location>
        <begin position="2"/>
        <end position="162"/>
    </location>
</feature>
<accession>A0AAP9Y6F8</accession>
<organism evidence="5 6">
    <name type="scientific">Schaalia meyeri</name>
    <dbReference type="NCBI Taxonomy" id="52773"/>
    <lineage>
        <taxon>Bacteria</taxon>
        <taxon>Bacillati</taxon>
        <taxon>Actinomycetota</taxon>
        <taxon>Actinomycetes</taxon>
        <taxon>Actinomycetales</taxon>
        <taxon>Actinomycetaceae</taxon>
        <taxon>Schaalia</taxon>
    </lineage>
</organism>
<dbReference type="GO" id="GO:0009307">
    <property type="term" value="P:DNA restriction-modification system"/>
    <property type="evidence" value="ECO:0007669"/>
    <property type="project" value="UniProtKB-KW"/>
</dbReference>
<dbReference type="Gene3D" id="3.90.220.20">
    <property type="entry name" value="DNA methylase specificity domains"/>
    <property type="match status" value="2"/>
</dbReference>
<name>A0AAP9Y6F8_9ACTO</name>
<evidence type="ECO:0000313" key="6">
    <source>
        <dbReference type="Proteomes" id="UP000595220"/>
    </source>
</evidence>
<gene>
    <name evidence="5" type="ORF">I6H42_07575</name>
</gene>
<dbReference type="InterPro" id="IPR052021">
    <property type="entry name" value="Type-I_RS_S_subunit"/>
</dbReference>
<protein>
    <submittedName>
        <fullName evidence="5">Restriction endonuclease subunit S</fullName>
    </submittedName>
</protein>
<dbReference type="Proteomes" id="UP000595220">
    <property type="component" value="Chromosome"/>
</dbReference>
<dbReference type="RefSeq" id="WP_074632356.1">
    <property type="nucleotide sequence ID" value="NZ_CP066065.1"/>
</dbReference>
<dbReference type="REBASE" id="482608">
    <property type="entry name" value="S.Sme985ORF7570P"/>
</dbReference>
<keyword evidence="3" id="KW-0238">DNA-binding</keyword>
<dbReference type="GO" id="GO:0003677">
    <property type="term" value="F:DNA binding"/>
    <property type="evidence" value="ECO:0007669"/>
    <property type="project" value="UniProtKB-KW"/>
</dbReference>
<comment type="similarity">
    <text evidence="1">Belongs to the type-I restriction system S methylase family.</text>
</comment>
<dbReference type="EMBL" id="CP066065">
    <property type="protein sequence ID" value="QQC43634.1"/>
    <property type="molecule type" value="Genomic_DNA"/>
</dbReference>
<dbReference type="InterPro" id="IPR000055">
    <property type="entry name" value="Restrct_endonuc_typeI_TRD"/>
</dbReference>
<dbReference type="PANTHER" id="PTHR30408:SF13">
    <property type="entry name" value="TYPE I RESTRICTION ENZYME HINDI SPECIFICITY SUBUNIT"/>
    <property type="match status" value="1"/>
</dbReference>
<proteinExistence type="inferred from homology"/>
<reference evidence="5 6" key="1">
    <citation type="submission" date="2020-12" db="EMBL/GenBank/DDBJ databases">
        <title>FDA dAtabase for Regulatory Grade micrObial Sequences (FDA-ARGOS): Supporting development and validation of Infectious Disease Dx tests.</title>
        <authorList>
            <person name="Sproer C."/>
            <person name="Gronow S."/>
            <person name="Severitt S."/>
            <person name="Schroder I."/>
            <person name="Tallon L."/>
            <person name="Sadzewicz L."/>
            <person name="Zhao X."/>
            <person name="Boylan J."/>
            <person name="Ott S."/>
            <person name="Bowen H."/>
            <person name="Vavikolanu K."/>
            <person name="Mehta A."/>
            <person name="Aluvathingal J."/>
            <person name="Nadendla S."/>
            <person name="Lowell S."/>
            <person name="Myers T."/>
            <person name="Yan Y."/>
            <person name="Sichtig H."/>
        </authorList>
    </citation>
    <scope>NUCLEOTIDE SEQUENCE [LARGE SCALE GENOMIC DNA]</scope>
    <source>
        <strain evidence="5 6">FDAARGOS_985</strain>
    </source>
</reference>
<sequence>MRFGEIAELRRQLVRPDKFKEYCKYLGYDSIAPGSLHITQWDTPKAVSSAKLAFFPNDTIYGRLRPYFRKVVWTGSSYGICSSDFWVFQPKNGTDPRFLFYVAALPEFTNLASASATGTRMPRANWDTISEYEIADFTYEQQMAIGDLLGRLDDKIDFNHRRRVLCRKLGLAITDYLIRNTSCVPLSYYAESISRGVTPKYYKGHNATPICVLNQRCIRDGWVSLSSARLMLPRRREKKSAIAEFDDLLVNSTGQGTLGRVGRWSYREPVYVDGHVTVVKADRQRISPVLLPYLVFPLQSEIEQMAEGSTGQTELSPSSLGSLQVPLLTLEEQKTVVEQLSTLEEMAHHCSIETRMLAELRDTLLPELMSGRMRVDEAGRLVADAFGKESVDD</sequence>
<keyword evidence="2" id="KW-0680">Restriction system</keyword>
<evidence type="ECO:0000256" key="3">
    <source>
        <dbReference type="ARBA" id="ARBA00023125"/>
    </source>
</evidence>
<dbReference type="SUPFAM" id="SSF116734">
    <property type="entry name" value="DNA methylase specificity domain"/>
    <property type="match status" value="2"/>
</dbReference>
<keyword evidence="5" id="KW-0540">Nuclease</keyword>
<evidence type="ECO:0000256" key="2">
    <source>
        <dbReference type="ARBA" id="ARBA00022747"/>
    </source>
</evidence>
<dbReference type="Pfam" id="PF01420">
    <property type="entry name" value="Methylase_S"/>
    <property type="match status" value="1"/>
</dbReference>
<keyword evidence="6" id="KW-1185">Reference proteome</keyword>
<dbReference type="CDD" id="cd16961">
    <property type="entry name" value="RMtype1_S_TRD-CR_like"/>
    <property type="match status" value="1"/>
</dbReference>
<dbReference type="PANTHER" id="PTHR30408">
    <property type="entry name" value="TYPE-1 RESTRICTION ENZYME ECOKI SPECIFICITY PROTEIN"/>
    <property type="match status" value="1"/>
</dbReference>
<keyword evidence="5" id="KW-0255">Endonuclease</keyword>
<evidence type="ECO:0000256" key="1">
    <source>
        <dbReference type="ARBA" id="ARBA00010923"/>
    </source>
</evidence>
<evidence type="ECO:0000313" key="5">
    <source>
        <dbReference type="EMBL" id="QQC43634.1"/>
    </source>
</evidence>
<dbReference type="GO" id="GO:0004519">
    <property type="term" value="F:endonuclease activity"/>
    <property type="evidence" value="ECO:0007669"/>
    <property type="project" value="UniProtKB-KW"/>
</dbReference>
<evidence type="ECO:0000259" key="4">
    <source>
        <dbReference type="Pfam" id="PF01420"/>
    </source>
</evidence>
<dbReference type="AlphaFoldDB" id="A0AAP9Y6F8"/>
<dbReference type="InterPro" id="IPR044946">
    <property type="entry name" value="Restrct_endonuc_typeI_TRD_sf"/>
</dbReference>